<reference evidence="1 2" key="1">
    <citation type="journal article" date="2024" name="Science">
        <title>Giant polyketide synthase enzymes in the biosynthesis of giant marine polyether toxins.</title>
        <authorList>
            <person name="Fallon T.R."/>
            <person name="Shende V.V."/>
            <person name="Wierzbicki I.H."/>
            <person name="Pendleton A.L."/>
            <person name="Watervoot N.F."/>
            <person name="Auber R.P."/>
            <person name="Gonzalez D.J."/>
            <person name="Wisecaver J.H."/>
            <person name="Moore B.S."/>
        </authorList>
    </citation>
    <scope>NUCLEOTIDE SEQUENCE [LARGE SCALE GENOMIC DNA]</scope>
    <source>
        <strain evidence="1 2">12B1</strain>
    </source>
</reference>
<evidence type="ECO:0000313" key="2">
    <source>
        <dbReference type="Proteomes" id="UP001515480"/>
    </source>
</evidence>
<comment type="caution">
    <text evidence="1">The sequence shown here is derived from an EMBL/GenBank/DDBJ whole genome shotgun (WGS) entry which is preliminary data.</text>
</comment>
<gene>
    <name evidence="1" type="ORF">AB1Y20_009148</name>
</gene>
<dbReference type="AlphaFoldDB" id="A0AB34JZW4"/>
<accession>A0AB34JZW4</accession>
<dbReference type="Proteomes" id="UP001515480">
    <property type="component" value="Unassembled WGS sequence"/>
</dbReference>
<name>A0AB34JZW4_PRYPA</name>
<dbReference type="EMBL" id="JBGBPQ010000002">
    <property type="protein sequence ID" value="KAL1527763.1"/>
    <property type="molecule type" value="Genomic_DNA"/>
</dbReference>
<keyword evidence="2" id="KW-1185">Reference proteome</keyword>
<evidence type="ECO:0000313" key="1">
    <source>
        <dbReference type="EMBL" id="KAL1527763.1"/>
    </source>
</evidence>
<organism evidence="1 2">
    <name type="scientific">Prymnesium parvum</name>
    <name type="common">Toxic golden alga</name>
    <dbReference type="NCBI Taxonomy" id="97485"/>
    <lineage>
        <taxon>Eukaryota</taxon>
        <taxon>Haptista</taxon>
        <taxon>Haptophyta</taxon>
        <taxon>Prymnesiophyceae</taxon>
        <taxon>Prymnesiales</taxon>
        <taxon>Prymnesiaceae</taxon>
        <taxon>Prymnesium</taxon>
    </lineage>
</organism>
<sequence length="161" mass="17502">MHTSRSWCRSCWQRRAISHPPRTLAPPTTPPSCGWPLYDGVSSRGVGGRGRVVAMPHEWYDGLGCDITAVSVTSGRVAVRLHAGGQRLWLPPGNLDAAVRSELDPVVAAISAECFRAAVRRGGLDPDRIEFVPVRPTATAELGACFQNAYTCQFKAPSQYR</sequence>
<protein>
    <submittedName>
        <fullName evidence="1">Uncharacterized protein</fullName>
    </submittedName>
</protein>
<proteinExistence type="predicted"/>